<sequence length="364" mass="40493">MPPLPRGILKSTHGKDNAMVQDLNDALIFAKVVEQGSFTAASRLLGIPKTTVSRKIQGLEQRLGARLLQRTTRRLSLTEAGGVYYEYCSRITQDLSEAESAVHQLEGSPRGWLRVTAPFTMCTEFTSTLVRDFRELYPEVRIDLVLSNEHLDLVAHQIDVALRVGNLPDSSLVARPLARYRSFVYASERYIDRHGAPRTPDELARHPVLAKSSDRRNQRYFWQLHNGSHHEEVAVEPIAVANDPFVLRRLLVEGHGLMLASEIVACWGPEGEQLHRVLEGWSGQETELNAVFPSGKLISPKVRSFVDMVAERIQIDSGFSANHWQLPAVADAADLDATGVSMLGVEEIEKAEKTEQVTAIGETA</sequence>
<reference evidence="7" key="1">
    <citation type="journal article" date="2019" name="Int. J. Syst. Evol. Microbiol.">
        <title>The Global Catalogue of Microorganisms (GCM) 10K type strain sequencing project: providing services to taxonomists for standard genome sequencing and annotation.</title>
        <authorList>
            <consortium name="The Broad Institute Genomics Platform"/>
            <consortium name="The Broad Institute Genome Sequencing Center for Infectious Disease"/>
            <person name="Wu L."/>
            <person name="Ma J."/>
        </authorList>
    </citation>
    <scope>NUCLEOTIDE SEQUENCE [LARGE SCALE GENOMIC DNA]</scope>
    <source>
        <strain evidence="7">JCM 18472</strain>
    </source>
</reference>
<dbReference type="SUPFAM" id="SSF53850">
    <property type="entry name" value="Periplasmic binding protein-like II"/>
    <property type="match status" value="1"/>
</dbReference>
<comment type="similarity">
    <text evidence="1">Belongs to the LysR transcriptional regulatory family.</text>
</comment>
<evidence type="ECO:0000256" key="1">
    <source>
        <dbReference type="ARBA" id="ARBA00009437"/>
    </source>
</evidence>
<keyword evidence="7" id="KW-1185">Reference proteome</keyword>
<keyword evidence="3" id="KW-0238">DNA-binding</keyword>
<dbReference type="CDD" id="cd08422">
    <property type="entry name" value="PBP2_CrgA_like"/>
    <property type="match status" value="1"/>
</dbReference>
<dbReference type="InterPro" id="IPR005119">
    <property type="entry name" value="LysR_subst-bd"/>
</dbReference>
<dbReference type="InterPro" id="IPR036388">
    <property type="entry name" value="WH-like_DNA-bd_sf"/>
</dbReference>
<protein>
    <submittedName>
        <fullName evidence="6">LysR family transcriptional regulator</fullName>
    </submittedName>
</protein>
<dbReference type="PANTHER" id="PTHR30537">
    <property type="entry name" value="HTH-TYPE TRANSCRIPTIONAL REGULATOR"/>
    <property type="match status" value="1"/>
</dbReference>
<dbReference type="PANTHER" id="PTHR30537:SF68">
    <property type="entry name" value="TRANSCRIPTIONAL REGULATOR-RELATED"/>
    <property type="match status" value="1"/>
</dbReference>
<evidence type="ECO:0000313" key="7">
    <source>
        <dbReference type="Proteomes" id="UP001500074"/>
    </source>
</evidence>
<keyword evidence="2" id="KW-0805">Transcription regulation</keyword>
<evidence type="ECO:0000256" key="2">
    <source>
        <dbReference type="ARBA" id="ARBA00023015"/>
    </source>
</evidence>
<dbReference type="Pfam" id="PF03466">
    <property type="entry name" value="LysR_substrate"/>
    <property type="match status" value="1"/>
</dbReference>
<organism evidence="6 7">
    <name type="scientific">Modicisalibacter zincidurans</name>
    <dbReference type="NCBI Taxonomy" id="1178777"/>
    <lineage>
        <taxon>Bacteria</taxon>
        <taxon>Pseudomonadati</taxon>
        <taxon>Pseudomonadota</taxon>
        <taxon>Gammaproteobacteria</taxon>
        <taxon>Oceanospirillales</taxon>
        <taxon>Halomonadaceae</taxon>
        <taxon>Modicisalibacter</taxon>
    </lineage>
</organism>
<dbReference type="Proteomes" id="UP001500074">
    <property type="component" value="Unassembled WGS sequence"/>
</dbReference>
<gene>
    <name evidence="6" type="ORF">GCM10023342_15360</name>
</gene>
<dbReference type="SUPFAM" id="SSF46785">
    <property type="entry name" value="Winged helix' DNA-binding domain"/>
    <property type="match status" value="1"/>
</dbReference>
<comment type="caution">
    <text evidence="6">The sequence shown here is derived from an EMBL/GenBank/DDBJ whole genome shotgun (WGS) entry which is preliminary data.</text>
</comment>
<dbReference type="InterPro" id="IPR000847">
    <property type="entry name" value="LysR_HTH_N"/>
</dbReference>
<proteinExistence type="inferred from homology"/>
<dbReference type="Gene3D" id="1.10.10.10">
    <property type="entry name" value="Winged helix-like DNA-binding domain superfamily/Winged helix DNA-binding domain"/>
    <property type="match status" value="1"/>
</dbReference>
<evidence type="ECO:0000256" key="4">
    <source>
        <dbReference type="ARBA" id="ARBA00023163"/>
    </source>
</evidence>
<dbReference type="RefSeq" id="WP_231664461.1">
    <property type="nucleotide sequence ID" value="NZ_BAABKI010000017.1"/>
</dbReference>
<dbReference type="EMBL" id="BAABKI010000017">
    <property type="protein sequence ID" value="GAA5174424.1"/>
    <property type="molecule type" value="Genomic_DNA"/>
</dbReference>
<accession>A0ABP9RBW2</accession>
<evidence type="ECO:0000256" key="3">
    <source>
        <dbReference type="ARBA" id="ARBA00023125"/>
    </source>
</evidence>
<dbReference type="Gene3D" id="3.40.190.290">
    <property type="match status" value="1"/>
</dbReference>
<dbReference type="InterPro" id="IPR058163">
    <property type="entry name" value="LysR-type_TF_proteobact-type"/>
</dbReference>
<dbReference type="PROSITE" id="PS50931">
    <property type="entry name" value="HTH_LYSR"/>
    <property type="match status" value="1"/>
</dbReference>
<evidence type="ECO:0000259" key="5">
    <source>
        <dbReference type="PROSITE" id="PS50931"/>
    </source>
</evidence>
<keyword evidence="4" id="KW-0804">Transcription</keyword>
<name>A0ABP9RBW2_9GAMM</name>
<dbReference type="InterPro" id="IPR036390">
    <property type="entry name" value="WH_DNA-bd_sf"/>
</dbReference>
<evidence type="ECO:0000313" key="6">
    <source>
        <dbReference type="EMBL" id="GAA5174424.1"/>
    </source>
</evidence>
<feature type="domain" description="HTH lysR-type" evidence="5">
    <location>
        <begin position="21"/>
        <end position="78"/>
    </location>
</feature>
<dbReference type="Pfam" id="PF00126">
    <property type="entry name" value="HTH_1"/>
    <property type="match status" value="1"/>
</dbReference>